<organism evidence="5 6">
    <name type="scientific">Ilumatobacter fluminis</name>
    <dbReference type="NCBI Taxonomy" id="467091"/>
    <lineage>
        <taxon>Bacteria</taxon>
        <taxon>Bacillati</taxon>
        <taxon>Actinomycetota</taxon>
        <taxon>Acidimicrobiia</taxon>
        <taxon>Acidimicrobiales</taxon>
        <taxon>Ilumatobacteraceae</taxon>
        <taxon>Ilumatobacter</taxon>
    </lineage>
</organism>
<dbReference type="PANTHER" id="PTHR19211:SF14">
    <property type="entry name" value="ATP-BINDING CASSETTE SUB-FAMILY F MEMBER 1"/>
    <property type="match status" value="1"/>
</dbReference>
<dbReference type="RefSeq" id="WP_133869553.1">
    <property type="nucleotide sequence ID" value="NZ_JAVJPS010000010.1"/>
</dbReference>
<sequence>MLQAQALSVEVGGRLVVDQASFTVMPRDKVGIVGRNGAGKTSMFKVLGGAAEPSGGKVLRKGGFGYLPQDPKIDGSQEHRTAVQHVLSGRGIDAEVERIEKLRAAMEESPTDANVARYSRAEERFRLEGGYSADSEARSLAAGLGIGQDRIELPIGVLSGGERRRVELARILFAGSDVLCLDEPTNHLDVDAKTWLMGFLRQYRGALLVISHDLDLLDEAITRVLHLDRPTETATGHIVEYKGTYSQYVTARAEDERRLTKQAAEQEREIARMQKFVDRFGAKATKAAQAHSIEKRIARLEAEKVDAPKNTKQITVRFPDPPPCGETVIEASELCKGYGGPPVFEDVAFDLGRGERLLVLGLNGAGKTSLLRILAGETEADLGHFEFGYQVQPGYYAQEHDNLDVHRSLLDNIRNEVPPGVSLTETELRGLLGMFGLSGEKVFQDAGTLSGGEKTKLALAMLMVGRNNLLLLDEPTNNLDPPSREAVADALKGWPGAIIFVSHDTEFVTELAPTKVLLMPDGDVDYFNDEWLELVSLA</sequence>
<dbReference type="Gene3D" id="3.40.50.300">
    <property type="entry name" value="P-loop containing nucleotide triphosphate hydrolases"/>
    <property type="match status" value="2"/>
</dbReference>
<evidence type="ECO:0000313" key="6">
    <source>
        <dbReference type="Proteomes" id="UP000294558"/>
    </source>
</evidence>
<evidence type="ECO:0000256" key="3">
    <source>
        <dbReference type="ARBA" id="ARBA00022840"/>
    </source>
</evidence>
<dbReference type="OrthoDB" id="3169603at2"/>
<dbReference type="AlphaFoldDB" id="A0A4R7I1F1"/>
<accession>A0A4R7I1F1</accession>
<dbReference type="Pfam" id="PF00005">
    <property type="entry name" value="ABC_tran"/>
    <property type="match status" value="2"/>
</dbReference>
<dbReference type="InterPro" id="IPR017871">
    <property type="entry name" value="ABC_transporter-like_CS"/>
</dbReference>
<dbReference type="InterPro" id="IPR027417">
    <property type="entry name" value="P-loop_NTPase"/>
</dbReference>
<dbReference type="GO" id="GO:0016887">
    <property type="term" value="F:ATP hydrolysis activity"/>
    <property type="evidence" value="ECO:0007669"/>
    <property type="project" value="InterPro"/>
</dbReference>
<dbReference type="PROSITE" id="PS00211">
    <property type="entry name" value="ABC_TRANSPORTER_1"/>
    <property type="match status" value="2"/>
</dbReference>
<evidence type="ECO:0000256" key="1">
    <source>
        <dbReference type="ARBA" id="ARBA00022737"/>
    </source>
</evidence>
<comment type="caution">
    <text evidence="5">The sequence shown here is derived from an EMBL/GenBank/DDBJ whole genome shotgun (WGS) entry which is preliminary data.</text>
</comment>
<dbReference type="InterPro" id="IPR003593">
    <property type="entry name" value="AAA+_ATPase"/>
</dbReference>
<reference evidence="5 6" key="1">
    <citation type="submission" date="2019-03" db="EMBL/GenBank/DDBJ databases">
        <title>Sequencing the genomes of 1000 actinobacteria strains.</title>
        <authorList>
            <person name="Klenk H.-P."/>
        </authorList>
    </citation>
    <scope>NUCLEOTIDE SEQUENCE [LARGE SCALE GENOMIC DNA]</scope>
    <source>
        <strain evidence="5 6">DSM 18936</strain>
    </source>
</reference>
<evidence type="ECO:0000256" key="2">
    <source>
        <dbReference type="ARBA" id="ARBA00022741"/>
    </source>
</evidence>
<dbReference type="InterPro" id="IPR003439">
    <property type="entry name" value="ABC_transporter-like_ATP-bd"/>
</dbReference>
<proteinExistence type="predicted"/>
<evidence type="ECO:0000313" key="5">
    <source>
        <dbReference type="EMBL" id="TDT17255.1"/>
    </source>
</evidence>
<evidence type="ECO:0000259" key="4">
    <source>
        <dbReference type="PROSITE" id="PS50893"/>
    </source>
</evidence>
<dbReference type="FunFam" id="3.40.50.300:FF:000011">
    <property type="entry name" value="Putative ABC transporter ATP-binding component"/>
    <property type="match status" value="1"/>
</dbReference>
<dbReference type="InterPro" id="IPR050611">
    <property type="entry name" value="ABCF"/>
</dbReference>
<dbReference type="Pfam" id="PF12848">
    <property type="entry name" value="ABC_tran_Xtn"/>
    <property type="match status" value="1"/>
</dbReference>
<dbReference type="EMBL" id="SOAU01000001">
    <property type="protein sequence ID" value="TDT17255.1"/>
    <property type="molecule type" value="Genomic_DNA"/>
</dbReference>
<keyword evidence="3" id="KW-0067">ATP-binding</keyword>
<dbReference type="CDD" id="cd03221">
    <property type="entry name" value="ABCF_EF-3"/>
    <property type="match status" value="2"/>
</dbReference>
<dbReference type="FunFam" id="3.40.50.300:FF:000597">
    <property type="entry name" value="ABC transporter ATP-binding protein"/>
    <property type="match status" value="1"/>
</dbReference>
<dbReference type="Proteomes" id="UP000294558">
    <property type="component" value="Unassembled WGS sequence"/>
</dbReference>
<dbReference type="PANTHER" id="PTHR19211">
    <property type="entry name" value="ATP-BINDING TRANSPORT PROTEIN-RELATED"/>
    <property type="match status" value="1"/>
</dbReference>
<dbReference type="InterPro" id="IPR032781">
    <property type="entry name" value="ABC_tran_Xtn"/>
</dbReference>
<name>A0A4R7I1F1_9ACTN</name>
<feature type="domain" description="ABC transporter" evidence="4">
    <location>
        <begin position="2"/>
        <end position="254"/>
    </location>
</feature>
<keyword evidence="6" id="KW-1185">Reference proteome</keyword>
<keyword evidence="1" id="KW-0677">Repeat</keyword>
<feature type="domain" description="ABC transporter" evidence="4">
    <location>
        <begin position="329"/>
        <end position="537"/>
    </location>
</feature>
<dbReference type="SUPFAM" id="SSF52540">
    <property type="entry name" value="P-loop containing nucleoside triphosphate hydrolases"/>
    <property type="match status" value="2"/>
</dbReference>
<protein>
    <submittedName>
        <fullName evidence="5">ATPase subunit of ABC transporter with duplicated ATPase domains</fullName>
    </submittedName>
</protein>
<gene>
    <name evidence="5" type="ORF">BDK89_2863</name>
</gene>
<keyword evidence="2" id="KW-0547">Nucleotide-binding</keyword>
<dbReference type="GO" id="GO:0005524">
    <property type="term" value="F:ATP binding"/>
    <property type="evidence" value="ECO:0007669"/>
    <property type="project" value="UniProtKB-KW"/>
</dbReference>
<dbReference type="SMART" id="SM00382">
    <property type="entry name" value="AAA"/>
    <property type="match status" value="2"/>
</dbReference>
<dbReference type="PROSITE" id="PS50893">
    <property type="entry name" value="ABC_TRANSPORTER_2"/>
    <property type="match status" value="2"/>
</dbReference>